<organism evidence="4 5">
    <name type="scientific">Chytriomyces confervae</name>
    <dbReference type="NCBI Taxonomy" id="246404"/>
    <lineage>
        <taxon>Eukaryota</taxon>
        <taxon>Fungi</taxon>
        <taxon>Fungi incertae sedis</taxon>
        <taxon>Chytridiomycota</taxon>
        <taxon>Chytridiomycota incertae sedis</taxon>
        <taxon>Chytridiomycetes</taxon>
        <taxon>Chytridiales</taxon>
        <taxon>Chytriomycetaceae</taxon>
        <taxon>Chytriomyces</taxon>
    </lineage>
</organism>
<keyword evidence="1 2" id="KW-0238">DNA-binding</keyword>
<dbReference type="GO" id="GO:0006264">
    <property type="term" value="P:mitochondrial DNA replication"/>
    <property type="evidence" value="ECO:0007669"/>
    <property type="project" value="TreeGrafter"/>
</dbReference>
<evidence type="ECO:0000313" key="5">
    <source>
        <dbReference type="Proteomes" id="UP000320333"/>
    </source>
</evidence>
<dbReference type="InterPro" id="IPR000424">
    <property type="entry name" value="Primosome_PriB/ssb"/>
</dbReference>
<dbReference type="AlphaFoldDB" id="A0A507EVS2"/>
<reference evidence="4 5" key="1">
    <citation type="journal article" date="2019" name="Sci. Rep.">
        <title>Comparative genomics of chytrid fungi reveal insights into the obligate biotrophic and pathogenic lifestyle of Synchytrium endobioticum.</title>
        <authorList>
            <person name="van de Vossenberg B.T.L.H."/>
            <person name="Warris S."/>
            <person name="Nguyen H.D.T."/>
            <person name="van Gent-Pelzer M.P.E."/>
            <person name="Joly D.L."/>
            <person name="van de Geest H.C."/>
            <person name="Bonants P.J.M."/>
            <person name="Smith D.S."/>
            <person name="Levesque C.A."/>
            <person name="van der Lee T.A.J."/>
        </authorList>
    </citation>
    <scope>NUCLEOTIDE SEQUENCE [LARGE SCALE GENOMIC DNA]</scope>
    <source>
        <strain evidence="4 5">CBS 675.73</strain>
    </source>
</reference>
<dbReference type="InterPro" id="IPR011344">
    <property type="entry name" value="ssDNA-bd"/>
</dbReference>
<dbReference type="SUPFAM" id="SSF50249">
    <property type="entry name" value="Nucleic acid-binding proteins"/>
    <property type="match status" value="1"/>
</dbReference>
<proteinExistence type="predicted"/>
<dbReference type="STRING" id="246404.A0A507EVS2"/>
<evidence type="ECO:0000256" key="2">
    <source>
        <dbReference type="PROSITE-ProRule" id="PRU00252"/>
    </source>
</evidence>
<accession>A0A507EVS2</accession>
<gene>
    <name evidence="4" type="ORF">CcCBS67573_g07499</name>
</gene>
<dbReference type="EMBL" id="QEAP01000397">
    <property type="protein sequence ID" value="TPX67447.1"/>
    <property type="molecule type" value="Genomic_DNA"/>
</dbReference>
<name>A0A507EVS2_9FUNG</name>
<dbReference type="Gene3D" id="2.40.50.140">
    <property type="entry name" value="Nucleic acid-binding proteins"/>
    <property type="match status" value="1"/>
</dbReference>
<sequence>MFSSSLRASSSAAFSVAAAASKSKKFTHTYTTPSPNSELKTKAYEITGYSSSLNRVILVGNVGKTPEFYSFEGKIPPTPTAPMDGKPPVSTNPYVNKKPETQTEEIRERGVWTFNVATTREFKKSDGDWVKETEWHRVKDFSNSKKWMYACGAAGKGALVMVEGRLKYKVDAESGRTFTDIIAEKVEVLRNSNTMESIDRPVM</sequence>
<keyword evidence="5" id="KW-1185">Reference proteome</keyword>
<dbReference type="PANTHER" id="PTHR10302">
    <property type="entry name" value="SINGLE-STRANDED DNA-BINDING PROTEIN"/>
    <property type="match status" value="1"/>
</dbReference>
<dbReference type="PROSITE" id="PS50935">
    <property type="entry name" value="SSB"/>
    <property type="match status" value="1"/>
</dbReference>
<evidence type="ECO:0000313" key="4">
    <source>
        <dbReference type="EMBL" id="TPX67447.1"/>
    </source>
</evidence>
<dbReference type="Proteomes" id="UP000320333">
    <property type="component" value="Unassembled WGS sequence"/>
</dbReference>
<comment type="caution">
    <text evidence="4">The sequence shown here is derived from an EMBL/GenBank/DDBJ whole genome shotgun (WGS) entry which is preliminary data.</text>
</comment>
<dbReference type="OrthoDB" id="1078367at2759"/>
<feature type="region of interest" description="Disordered" evidence="3">
    <location>
        <begin position="78"/>
        <end position="102"/>
    </location>
</feature>
<dbReference type="CDD" id="cd04496">
    <property type="entry name" value="SSB_OBF"/>
    <property type="match status" value="1"/>
</dbReference>
<protein>
    <recommendedName>
        <fullName evidence="6">Single-stranded DNA-binding protein</fullName>
    </recommendedName>
</protein>
<dbReference type="Pfam" id="PF00436">
    <property type="entry name" value="SSB"/>
    <property type="match status" value="1"/>
</dbReference>
<dbReference type="GO" id="GO:0003697">
    <property type="term" value="F:single-stranded DNA binding"/>
    <property type="evidence" value="ECO:0007669"/>
    <property type="project" value="InterPro"/>
</dbReference>
<evidence type="ECO:0000256" key="3">
    <source>
        <dbReference type="SAM" id="MobiDB-lite"/>
    </source>
</evidence>
<evidence type="ECO:0008006" key="6">
    <source>
        <dbReference type="Google" id="ProtNLM"/>
    </source>
</evidence>
<dbReference type="PANTHER" id="PTHR10302:SF0">
    <property type="entry name" value="SINGLE-STRANDED DNA-BINDING PROTEIN, MITOCHONDRIAL"/>
    <property type="match status" value="1"/>
</dbReference>
<dbReference type="InterPro" id="IPR012340">
    <property type="entry name" value="NA-bd_OB-fold"/>
</dbReference>
<dbReference type="GO" id="GO:0042645">
    <property type="term" value="C:mitochondrial nucleoid"/>
    <property type="evidence" value="ECO:0007669"/>
    <property type="project" value="TreeGrafter"/>
</dbReference>
<evidence type="ECO:0000256" key="1">
    <source>
        <dbReference type="ARBA" id="ARBA00023125"/>
    </source>
</evidence>